<protein>
    <submittedName>
        <fullName evidence="3">Uncharacterized protein</fullName>
    </submittedName>
</protein>
<reference evidence="3" key="1">
    <citation type="submission" date="2020-08" db="EMBL/GenBank/DDBJ databases">
        <title>Genome public.</title>
        <authorList>
            <person name="Liu C."/>
            <person name="Sun Q."/>
        </authorList>
    </citation>
    <scope>NUCLEOTIDE SEQUENCE</scope>
    <source>
        <strain evidence="3">BX15</strain>
    </source>
</reference>
<feature type="chain" id="PRO_5036927155" evidence="2">
    <location>
        <begin position="26"/>
        <end position="407"/>
    </location>
</feature>
<keyword evidence="4" id="KW-1185">Reference proteome</keyword>
<dbReference type="Proteomes" id="UP000620327">
    <property type="component" value="Unassembled WGS sequence"/>
</dbReference>
<organism evidence="3 4">
    <name type="scientific">Dysosmobacter segnis</name>
    <dbReference type="NCBI Taxonomy" id="2763042"/>
    <lineage>
        <taxon>Bacteria</taxon>
        <taxon>Bacillati</taxon>
        <taxon>Bacillota</taxon>
        <taxon>Clostridia</taxon>
        <taxon>Eubacteriales</taxon>
        <taxon>Oscillospiraceae</taxon>
        <taxon>Dysosmobacter</taxon>
    </lineage>
</organism>
<dbReference type="AlphaFoldDB" id="A0A923S6V1"/>
<evidence type="ECO:0000313" key="3">
    <source>
        <dbReference type="EMBL" id="MBC5770074.1"/>
    </source>
</evidence>
<feature type="compositionally biased region" description="Low complexity" evidence="1">
    <location>
        <begin position="284"/>
        <end position="301"/>
    </location>
</feature>
<feature type="compositionally biased region" description="Low complexity" evidence="1">
    <location>
        <begin position="255"/>
        <end position="268"/>
    </location>
</feature>
<dbReference type="EMBL" id="JACOQI010000005">
    <property type="protein sequence ID" value="MBC5770074.1"/>
    <property type="molecule type" value="Genomic_DNA"/>
</dbReference>
<feature type="region of interest" description="Disordered" evidence="1">
    <location>
        <begin position="255"/>
        <end position="334"/>
    </location>
</feature>
<proteinExistence type="predicted"/>
<evidence type="ECO:0000256" key="2">
    <source>
        <dbReference type="SAM" id="SignalP"/>
    </source>
</evidence>
<evidence type="ECO:0000256" key="1">
    <source>
        <dbReference type="SAM" id="MobiDB-lite"/>
    </source>
</evidence>
<dbReference type="RefSeq" id="WP_187014371.1">
    <property type="nucleotide sequence ID" value="NZ_JACOQI010000005.1"/>
</dbReference>
<keyword evidence="2" id="KW-0732">Signal</keyword>
<accession>A0A923S6V1</accession>
<name>A0A923S6V1_9FIRM</name>
<feature type="signal peptide" evidence="2">
    <location>
        <begin position="1"/>
        <end position="25"/>
    </location>
</feature>
<evidence type="ECO:0000313" key="4">
    <source>
        <dbReference type="Proteomes" id="UP000620327"/>
    </source>
</evidence>
<comment type="caution">
    <text evidence="3">The sequence shown here is derived from an EMBL/GenBank/DDBJ whole genome shotgun (WGS) entry which is preliminary data.</text>
</comment>
<sequence length="407" mass="41210">MKRKRIFTILVLVLLTCALSTTAFAIDESEVESAIAASSQEEVAGNVFIWFLCAIGFLKVSQKIDSFMASLGVNVGRTGGSMLAELMVAGRGIATAAGAFGSTVSNRHSSHGTHNGGQAAGAAFTGGGNGLVGVTKRAVGNAAASSATGTGSGLSSIIGGAMFGSSLASGGKFATSVIGAVAKGDISSVGSITGEQASEALTSYLGYSSAAASEIQTDDPVTIPTAPAPMNGEDVVTLDGGSAAGVIPPETQPWAAPSAPNPVVSSPVGAKPVSEGGTSTGVITTATHTASATPTAPSPGTVREGAGVPSSPPTFRNVEIGGGRITGHEVAPDGQSEREFAMYSTEQYMAPTGPYDTVETLDGSSWYRQYAQPTVEKTPYKDGDDKIRYEERIVPQMPPVPKRKDKV</sequence>
<gene>
    <name evidence="3" type="ORF">H8Z83_06995</name>
</gene>